<dbReference type="AlphaFoldDB" id="A0A109UH54"/>
<dbReference type="PANTHER" id="PTHR45661">
    <property type="entry name" value="SURFACE ANTIGEN"/>
    <property type="match status" value="1"/>
</dbReference>
<gene>
    <name evidence="1" type="ORF">AOC36_06905</name>
</gene>
<dbReference type="SUPFAM" id="SSF52058">
    <property type="entry name" value="L domain-like"/>
    <property type="match status" value="1"/>
</dbReference>
<dbReference type="InterPro" id="IPR026906">
    <property type="entry name" value="LRR_5"/>
</dbReference>
<dbReference type="PANTHER" id="PTHR45661:SF3">
    <property type="entry name" value="IG-LIKE DOMAIN-CONTAINING PROTEIN"/>
    <property type="match status" value="1"/>
</dbReference>
<sequence length="579" mass="65841">MSKIEITSHGSFAYSYYREAIRIQRYVEGNDPKKVVEKVIVPEVIDGYPVTHICKNAFENALVKEVILPDTVTHIENKAFYQCSNLEQIYLSESLLEIGSSAFAESGLKEIVVPGGVSSLYRTFSNCQSLESVMFEDGLVQLGVEVCLNCVKLREVILPQSLETISKLAFSSCVSLTEIIIPDSVIEIGNSVFRDCKSLKNVTLPNKLEVISDHLFYYCESIEEIKIPDNVKTISDYSFALCSALIQIELGNQLEYICFASFYQCSSLKEIIIPDNVHEIGYRAFQECKSLHTVILPTSLSHIYRSAFIGCECLNFISIPSKVKSIDIEAFDTSIQFGNVDQILNKKVKEQLSTPVETIVGNQVIMTQERAQDFRSEKHPNVTALVYSENVKKLGVNYQNSMEVKWVKKLTLENEQIKFDIEPFEPYRELELVVFKSFNGLKSTCFENAVDFIVECDSENIDDHKHSLSPRSEINLIKNLYNNEQINIFRSLYQKEGFRQFDVNEKSFFLLIEDIIFGDGGGFIGSMSEFGMLPDEHIDYFIEYSKNLLNPNALVSLMQHKHRNKLTGINKEEINHGNV</sequence>
<dbReference type="EMBL" id="CP013213">
    <property type="protein sequence ID" value="AMC93720.1"/>
    <property type="molecule type" value="Genomic_DNA"/>
</dbReference>
<keyword evidence="2" id="KW-1185">Reference proteome</keyword>
<organism evidence="1 2">
    <name type="scientific">Erysipelothrix larvae</name>
    <dbReference type="NCBI Taxonomy" id="1514105"/>
    <lineage>
        <taxon>Bacteria</taxon>
        <taxon>Bacillati</taxon>
        <taxon>Bacillota</taxon>
        <taxon>Erysipelotrichia</taxon>
        <taxon>Erysipelotrichales</taxon>
        <taxon>Erysipelotrichaceae</taxon>
        <taxon>Erysipelothrix</taxon>
    </lineage>
</organism>
<evidence type="ECO:0000313" key="1">
    <source>
        <dbReference type="EMBL" id="AMC93720.1"/>
    </source>
</evidence>
<reference evidence="1 2" key="1">
    <citation type="submission" date="2015-10" db="EMBL/GenBank/DDBJ databases">
        <title>Erysipelothrix larvae sp. LV19 isolated from the larval gut of the rhinoceros beetle, Trypoxylus dichotomus.</title>
        <authorList>
            <person name="Lim S."/>
            <person name="Kim B.-C."/>
        </authorList>
    </citation>
    <scope>NUCLEOTIDE SEQUENCE [LARGE SCALE GENOMIC DNA]</scope>
    <source>
        <strain evidence="1 2">LV19</strain>
    </source>
</reference>
<dbReference type="KEGG" id="erl:AOC36_06905"/>
<evidence type="ECO:0008006" key="3">
    <source>
        <dbReference type="Google" id="ProtNLM"/>
    </source>
</evidence>
<dbReference type="Proteomes" id="UP000063781">
    <property type="component" value="Chromosome"/>
</dbReference>
<dbReference type="InterPro" id="IPR032675">
    <property type="entry name" value="LRR_dom_sf"/>
</dbReference>
<accession>A0A109UH54</accession>
<dbReference type="Gene3D" id="3.80.10.10">
    <property type="entry name" value="Ribonuclease Inhibitor"/>
    <property type="match status" value="2"/>
</dbReference>
<dbReference type="InterPro" id="IPR053139">
    <property type="entry name" value="Surface_bspA-like"/>
</dbReference>
<evidence type="ECO:0000313" key="2">
    <source>
        <dbReference type="Proteomes" id="UP000063781"/>
    </source>
</evidence>
<dbReference type="OrthoDB" id="1655237at2"/>
<dbReference type="Gene3D" id="3.40.50.12480">
    <property type="match status" value="1"/>
</dbReference>
<dbReference type="STRING" id="1514105.AOC36_06905"/>
<name>A0A109UH54_9FIRM</name>
<protein>
    <recommendedName>
        <fullName evidence="3">Ig-like domain-containing protein</fullName>
    </recommendedName>
</protein>
<dbReference type="RefSeq" id="WP_067632759.1">
    <property type="nucleotide sequence ID" value="NZ_CP013213.1"/>
</dbReference>
<dbReference type="Pfam" id="PF13306">
    <property type="entry name" value="LRR_5"/>
    <property type="match status" value="1"/>
</dbReference>
<proteinExistence type="predicted"/>